<keyword evidence="2" id="KW-1185">Reference proteome</keyword>
<dbReference type="EMBL" id="KV238611">
    <property type="protein sequence ID" value="KZT75472.1"/>
    <property type="molecule type" value="Genomic_DNA"/>
</dbReference>
<name>A0A2Z6ZQX0_9LAMI</name>
<proteinExistence type="predicted"/>
<gene>
    <name evidence="1" type="ORF">F511_47503</name>
</gene>
<evidence type="ECO:0000313" key="2">
    <source>
        <dbReference type="Proteomes" id="UP000250235"/>
    </source>
</evidence>
<accession>A0A2Z6ZQX0</accession>
<reference evidence="1 2" key="1">
    <citation type="journal article" date="2015" name="Proc. Natl. Acad. Sci. U.S.A.">
        <title>The resurrection genome of Boea hygrometrica: A blueprint for survival of dehydration.</title>
        <authorList>
            <person name="Xiao L."/>
            <person name="Yang G."/>
            <person name="Zhang L."/>
            <person name="Yang X."/>
            <person name="Zhao S."/>
            <person name="Ji Z."/>
            <person name="Zhou Q."/>
            <person name="Hu M."/>
            <person name="Wang Y."/>
            <person name="Chen M."/>
            <person name="Xu Y."/>
            <person name="Jin H."/>
            <person name="Xiao X."/>
            <person name="Hu G."/>
            <person name="Bao F."/>
            <person name="Hu Y."/>
            <person name="Wan P."/>
            <person name="Li L."/>
            <person name="Deng X."/>
            <person name="Kuang T."/>
            <person name="Xiang C."/>
            <person name="Zhu J.K."/>
            <person name="Oliver M.J."/>
            <person name="He Y."/>
        </authorList>
    </citation>
    <scope>NUCLEOTIDE SEQUENCE [LARGE SCALE GENOMIC DNA]</scope>
    <source>
        <strain evidence="2">cv. XS01</strain>
    </source>
</reference>
<evidence type="ECO:0000313" key="1">
    <source>
        <dbReference type="EMBL" id="KZT75472.1"/>
    </source>
</evidence>
<sequence>MGAALAHDAINGRSMRHPGAVHGAMMSRLRSRASRAIVACRPTGCATSLPLRRAWRGSARALCRTLCGGGRRRAAAVRRLPGSDAMDIFLLA</sequence>
<organism evidence="1 2">
    <name type="scientific">Dorcoceras hygrometricum</name>
    <dbReference type="NCBI Taxonomy" id="472368"/>
    <lineage>
        <taxon>Eukaryota</taxon>
        <taxon>Viridiplantae</taxon>
        <taxon>Streptophyta</taxon>
        <taxon>Embryophyta</taxon>
        <taxon>Tracheophyta</taxon>
        <taxon>Spermatophyta</taxon>
        <taxon>Magnoliopsida</taxon>
        <taxon>eudicotyledons</taxon>
        <taxon>Gunneridae</taxon>
        <taxon>Pentapetalae</taxon>
        <taxon>asterids</taxon>
        <taxon>lamiids</taxon>
        <taxon>Lamiales</taxon>
        <taxon>Gesneriaceae</taxon>
        <taxon>Didymocarpoideae</taxon>
        <taxon>Trichosporeae</taxon>
        <taxon>Loxocarpinae</taxon>
        <taxon>Dorcoceras</taxon>
    </lineage>
</organism>
<dbReference type="Proteomes" id="UP000250235">
    <property type="component" value="Unassembled WGS sequence"/>
</dbReference>
<dbReference type="AlphaFoldDB" id="A0A2Z6ZQX0"/>
<protein>
    <submittedName>
        <fullName evidence="1">Uncharacterized protein</fullName>
    </submittedName>
</protein>